<name>A0A380MQS4_9GAMM</name>
<feature type="binding site" evidence="11">
    <location>
        <position position="96"/>
    </location>
    <ligand>
        <name>S-adenosyl-L-methionine</name>
        <dbReference type="ChEBI" id="CHEBI:59789"/>
    </ligand>
</feature>
<dbReference type="OrthoDB" id="9790080at2"/>
<comment type="function">
    <text evidence="5 11">Specifically methylates the uridine in position 2552 of 23S rRNA at the 2'-O position of the ribose in the fully assembled 50S ribosomal subunit.</text>
</comment>
<dbReference type="EC" id="2.1.1.166" evidence="6 11"/>
<keyword evidence="11" id="KW-0963">Cytoplasm</keyword>
<evidence type="ECO:0000256" key="6">
    <source>
        <dbReference type="ARBA" id="ARBA00038861"/>
    </source>
</evidence>
<evidence type="ECO:0000256" key="11">
    <source>
        <dbReference type="HAMAP-Rule" id="MF_01547"/>
    </source>
</evidence>
<evidence type="ECO:0000256" key="1">
    <source>
        <dbReference type="ARBA" id="ARBA00022552"/>
    </source>
</evidence>
<feature type="binding site" evidence="11">
    <location>
        <position position="62"/>
    </location>
    <ligand>
        <name>S-adenosyl-L-methionine</name>
        <dbReference type="ChEBI" id="CHEBI:59789"/>
    </ligand>
</feature>
<dbReference type="RefSeq" id="WP_072576231.1">
    <property type="nucleotide sequence ID" value="NZ_LWHB01000058.1"/>
</dbReference>
<evidence type="ECO:0000256" key="7">
    <source>
        <dbReference type="ARBA" id="ARBA00041129"/>
    </source>
</evidence>
<evidence type="ECO:0000256" key="12">
    <source>
        <dbReference type="PIRSR" id="PIRSR005461-1"/>
    </source>
</evidence>
<dbReference type="PANTHER" id="PTHR10920:SF18">
    <property type="entry name" value="RRNA METHYLTRANSFERASE 2, MITOCHONDRIAL"/>
    <property type="match status" value="1"/>
</dbReference>
<keyword evidence="2 11" id="KW-0489">Methyltransferase</keyword>
<feature type="binding site" evidence="11">
    <location>
        <position position="80"/>
    </location>
    <ligand>
        <name>S-adenosyl-L-methionine</name>
        <dbReference type="ChEBI" id="CHEBI:59789"/>
    </ligand>
</feature>
<dbReference type="GO" id="GO:0008650">
    <property type="term" value="F:rRNA (uridine-2'-O-)-methyltransferase activity"/>
    <property type="evidence" value="ECO:0007669"/>
    <property type="project" value="UniProtKB-UniRule"/>
</dbReference>
<keyword evidence="3 11" id="KW-0808">Transferase</keyword>
<evidence type="ECO:0000256" key="10">
    <source>
        <dbReference type="ARBA" id="ARBA00048970"/>
    </source>
</evidence>
<reference evidence="14 15" key="1">
    <citation type="submission" date="2018-06" db="EMBL/GenBank/DDBJ databases">
        <authorList>
            <consortium name="Pathogen Informatics"/>
            <person name="Doyle S."/>
        </authorList>
    </citation>
    <scope>NUCLEOTIDE SEQUENCE [LARGE SCALE GENOMIC DNA]</scope>
    <source>
        <strain evidence="14 15">NCTC13337</strain>
    </source>
</reference>
<evidence type="ECO:0000256" key="8">
    <source>
        <dbReference type="ARBA" id="ARBA00041995"/>
    </source>
</evidence>
<dbReference type="Pfam" id="PF01728">
    <property type="entry name" value="FtsJ"/>
    <property type="match status" value="1"/>
</dbReference>
<evidence type="ECO:0000259" key="13">
    <source>
        <dbReference type="Pfam" id="PF01728"/>
    </source>
</evidence>
<comment type="catalytic activity">
    <reaction evidence="10 11">
        <text>uridine(2552) in 23S rRNA + S-adenosyl-L-methionine = 2'-O-methyluridine(2552) in 23S rRNA + S-adenosyl-L-homocysteine + H(+)</text>
        <dbReference type="Rhea" id="RHEA:42720"/>
        <dbReference type="Rhea" id="RHEA-COMP:10202"/>
        <dbReference type="Rhea" id="RHEA-COMP:10203"/>
        <dbReference type="ChEBI" id="CHEBI:15378"/>
        <dbReference type="ChEBI" id="CHEBI:57856"/>
        <dbReference type="ChEBI" id="CHEBI:59789"/>
        <dbReference type="ChEBI" id="CHEBI:65315"/>
        <dbReference type="ChEBI" id="CHEBI:74478"/>
        <dbReference type="EC" id="2.1.1.166"/>
    </reaction>
</comment>
<accession>A0A380MQS4</accession>
<proteinExistence type="inferred from homology"/>
<organism evidence="14 15">
    <name type="scientific">Suttonella ornithocola</name>
    <dbReference type="NCBI Taxonomy" id="279832"/>
    <lineage>
        <taxon>Bacteria</taxon>
        <taxon>Pseudomonadati</taxon>
        <taxon>Pseudomonadota</taxon>
        <taxon>Gammaproteobacteria</taxon>
        <taxon>Cardiobacteriales</taxon>
        <taxon>Cardiobacteriaceae</taxon>
        <taxon>Suttonella</taxon>
    </lineage>
</organism>
<comment type="similarity">
    <text evidence="11">Belongs to the class I-like SAM-binding methyltransferase superfamily. RNA methyltransferase RlmE family.</text>
</comment>
<dbReference type="EMBL" id="UHIC01000001">
    <property type="protein sequence ID" value="SUO94935.1"/>
    <property type="molecule type" value="Genomic_DNA"/>
</dbReference>
<evidence type="ECO:0000313" key="14">
    <source>
        <dbReference type="EMBL" id="SUO94935.1"/>
    </source>
</evidence>
<sequence length="208" mass="23400">MARSKSSGKWLKEHHDDVFVQKAKAEGYRSRAVYKLKEIQERDRILRAGMTVVELGAAPGGWSQYVANIIGSKGRMIALDILPMDTLADVTFIQGDFREQSVLDRLLLELGDKSKVDLVISDMAPNMSGVKSVDQAKSMYLNELALDFVEQKLAQGGDFLVKVFHGAGFDDFFKNLKNQFKTVLTRKPEASRARSQETYLLARHFIGR</sequence>
<keyword evidence="1 11" id="KW-0698">rRNA processing</keyword>
<evidence type="ECO:0000256" key="2">
    <source>
        <dbReference type="ARBA" id="ARBA00022603"/>
    </source>
</evidence>
<dbReference type="NCBIfam" id="NF008390">
    <property type="entry name" value="PRK11188.1"/>
    <property type="match status" value="1"/>
</dbReference>
<keyword evidence="4 11" id="KW-0949">S-adenosyl-L-methionine</keyword>
<dbReference type="AlphaFoldDB" id="A0A380MQS4"/>
<keyword evidence="15" id="KW-1185">Reference proteome</keyword>
<feature type="active site" description="Proton acceptor" evidence="11 12">
    <location>
        <position position="162"/>
    </location>
</feature>
<evidence type="ECO:0000256" key="3">
    <source>
        <dbReference type="ARBA" id="ARBA00022679"/>
    </source>
</evidence>
<dbReference type="Gene3D" id="3.40.50.150">
    <property type="entry name" value="Vaccinia Virus protein VP39"/>
    <property type="match status" value="1"/>
</dbReference>
<feature type="binding site" evidence="11">
    <location>
        <position position="122"/>
    </location>
    <ligand>
        <name>S-adenosyl-L-methionine</name>
        <dbReference type="ChEBI" id="CHEBI:59789"/>
    </ligand>
</feature>
<feature type="binding site" evidence="11">
    <location>
        <position position="60"/>
    </location>
    <ligand>
        <name>S-adenosyl-L-methionine</name>
        <dbReference type="ChEBI" id="CHEBI:59789"/>
    </ligand>
</feature>
<dbReference type="InterPro" id="IPR002877">
    <property type="entry name" value="RNA_MeTrfase_FtsJ_dom"/>
</dbReference>
<feature type="domain" description="Ribosomal RNA methyltransferase FtsJ" evidence="13">
    <location>
        <begin position="28"/>
        <end position="205"/>
    </location>
</feature>
<protein>
    <recommendedName>
        <fullName evidence="7 11">Ribosomal RNA large subunit methyltransferase E</fullName>
        <ecNumber evidence="6 11">2.1.1.166</ecNumber>
    </recommendedName>
    <alternativeName>
        <fullName evidence="9 11">23S rRNA Um2552 methyltransferase</fullName>
    </alternativeName>
    <alternativeName>
        <fullName evidence="8 11">rRNA (uridine-2'-O-)-methyltransferase</fullName>
    </alternativeName>
</protein>
<evidence type="ECO:0000256" key="5">
    <source>
        <dbReference type="ARBA" id="ARBA00037569"/>
    </source>
</evidence>
<evidence type="ECO:0000256" key="4">
    <source>
        <dbReference type="ARBA" id="ARBA00022691"/>
    </source>
</evidence>
<dbReference type="PANTHER" id="PTHR10920">
    <property type="entry name" value="RIBOSOMAL RNA METHYLTRANSFERASE"/>
    <property type="match status" value="1"/>
</dbReference>
<dbReference type="PIRSF" id="PIRSF005461">
    <property type="entry name" value="23S_rRNA_mtase"/>
    <property type="match status" value="1"/>
</dbReference>
<evidence type="ECO:0000313" key="15">
    <source>
        <dbReference type="Proteomes" id="UP000254601"/>
    </source>
</evidence>
<dbReference type="Proteomes" id="UP000254601">
    <property type="component" value="Unassembled WGS sequence"/>
</dbReference>
<dbReference type="GO" id="GO:0005737">
    <property type="term" value="C:cytoplasm"/>
    <property type="evidence" value="ECO:0007669"/>
    <property type="project" value="UniProtKB-SubCell"/>
</dbReference>
<gene>
    <name evidence="11 14" type="primary">rlmE</name>
    <name evidence="11" type="synonym">ftsJ</name>
    <name evidence="11" type="synonym">rrmJ</name>
    <name evidence="14" type="ORF">NCTC13337_01002</name>
</gene>
<dbReference type="FunFam" id="3.40.50.150:FF:000005">
    <property type="entry name" value="Ribosomal RNA large subunit methyltransferase E"/>
    <property type="match status" value="1"/>
</dbReference>
<dbReference type="InterPro" id="IPR015507">
    <property type="entry name" value="rRNA-MeTfrase_E"/>
</dbReference>
<dbReference type="HAMAP" id="MF_01547">
    <property type="entry name" value="RNA_methyltr_E"/>
    <property type="match status" value="1"/>
</dbReference>
<dbReference type="InterPro" id="IPR050082">
    <property type="entry name" value="RNA_methyltr_RlmE"/>
</dbReference>
<dbReference type="InterPro" id="IPR029063">
    <property type="entry name" value="SAM-dependent_MTases_sf"/>
</dbReference>
<dbReference type="SUPFAM" id="SSF53335">
    <property type="entry name" value="S-adenosyl-L-methionine-dependent methyltransferases"/>
    <property type="match status" value="1"/>
</dbReference>
<evidence type="ECO:0000256" key="9">
    <source>
        <dbReference type="ARBA" id="ARBA00042745"/>
    </source>
</evidence>
<comment type="subcellular location">
    <subcellularLocation>
        <location evidence="11">Cytoplasm</location>
    </subcellularLocation>
</comment>